<dbReference type="PROSITE" id="PS51318">
    <property type="entry name" value="TAT"/>
    <property type="match status" value="1"/>
</dbReference>
<dbReference type="InterPro" id="IPR006311">
    <property type="entry name" value="TAT_signal"/>
</dbReference>
<evidence type="ECO:0000256" key="4">
    <source>
        <dbReference type="ARBA" id="ARBA00061089"/>
    </source>
</evidence>
<dbReference type="STRING" id="1236976.JCM16418_2732"/>
<dbReference type="GO" id="GO:0008758">
    <property type="term" value="F:UDP-2,3-diacylglucosamine hydrolase activity"/>
    <property type="evidence" value="ECO:0007669"/>
    <property type="project" value="TreeGrafter"/>
</dbReference>
<accession>W7YVM8</accession>
<gene>
    <name evidence="7" type="ORF">JCM16418_2732</name>
</gene>
<dbReference type="InterPro" id="IPR029052">
    <property type="entry name" value="Metallo-depent_PP-like"/>
</dbReference>
<evidence type="ECO:0000256" key="3">
    <source>
        <dbReference type="ARBA" id="ARBA00022801"/>
    </source>
</evidence>
<protein>
    <submittedName>
        <fullName evidence="7">Ser/Thr protein phosphatase family protein</fullName>
    </submittedName>
</protein>
<dbReference type="eggNOG" id="COG1408">
    <property type="taxonomic scope" value="Bacteria"/>
</dbReference>
<keyword evidence="3" id="KW-0378">Hydrolase</keyword>
<proteinExistence type="inferred from homology"/>
<evidence type="ECO:0000313" key="7">
    <source>
        <dbReference type="EMBL" id="GAF08646.1"/>
    </source>
</evidence>
<evidence type="ECO:0000313" key="8">
    <source>
        <dbReference type="Proteomes" id="UP000019364"/>
    </source>
</evidence>
<dbReference type="Gene3D" id="3.60.21.10">
    <property type="match status" value="1"/>
</dbReference>
<dbReference type="EMBL" id="BAVZ01000007">
    <property type="protein sequence ID" value="GAF08646.1"/>
    <property type="molecule type" value="Genomic_DNA"/>
</dbReference>
<comment type="cofactor">
    <cofactor evidence="1">
        <name>a divalent metal cation</name>
        <dbReference type="ChEBI" id="CHEBI:60240"/>
    </cofactor>
</comment>
<dbReference type="FunFam" id="3.60.21.10:FF:000028">
    <property type="entry name" value="Putative metallophosphoesterase"/>
    <property type="match status" value="1"/>
</dbReference>
<keyword evidence="5" id="KW-0472">Membrane</keyword>
<reference evidence="7 8" key="1">
    <citation type="journal article" date="2014" name="Genome Announc.">
        <title>Draft Genome Sequence of Paenibacillus pini JCM 16418T, Isolated from the Rhizosphere of Pine Tree.</title>
        <authorList>
            <person name="Yuki M."/>
            <person name="Oshima K."/>
            <person name="Suda W."/>
            <person name="Oshida Y."/>
            <person name="Kitamura K."/>
            <person name="Iida Y."/>
            <person name="Hattori M."/>
            <person name="Ohkuma M."/>
        </authorList>
    </citation>
    <scope>NUCLEOTIDE SEQUENCE [LARGE SCALE GENOMIC DNA]</scope>
    <source>
        <strain evidence="7 8">JCM 16418</strain>
    </source>
</reference>
<dbReference type="SUPFAM" id="SSF56300">
    <property type="entry name" value="Metallo-dependent phosphatases"/>
    <property type="match status" value="1"/>
</dbReference>
<organism evidence="7 8">
    <name type="scientific">Paenibacillus pini JCM 16418</name>
    <dbReference type="NCBI Taxonomy" id="1236976"/>
    <lineage>
        <taxon>Bacteria</taxon>
        <taxon>Bacillati</taxon>
        <taxon>Bacillota</taxon>
        <taxon>Bacilli</taxon>
        <taxon>Bacillales</taxon>
        <taxon>Paenibacillaceae</taxon>
        <taxon>Paenibacillus</taxon>
    </lineage>
</organism>
<dbReference type="AlphaFoldDB" id="W7YVM8"/>
<keyword evidence="2" id="KW-0479">Metal-binding</keyword>
<dbReference type="CDD" id="cd07385">
    <property type="entry name" value="MPP_YkuE_C"/>
    <property type="match status" value="1"/>
</dbReference>
<name>W7YVM8_9BACL</name>
<comment type="caution">
    <text evidence="7">The sequence shown here is derived from an EMBL/GenBank/DDBJ whole genome shotgun (WGS) entry which is preliminary data.</text>
</comment>
<dbReference type="PANTHER" id="PTHR31302">
    <property type="entry name" value="TRANSMEMBRANE PROTEIN WITH METALLOPHOSPHOESTERASE DOMAIN-RELATED"/>
    <property type="match status" value="1"/>
</dbReference>
<dbReference type="OrthoDB" id="9780884at2"/>
<dbReference type="GO" id="GO:0009245">
    <property type="term" value="P:lipid A biosynthetic process"/>
    <property type="evidence" value="ECO:0007669"/>
    <property type="project" value="TreeGrafter"/>
</dbReference>
<comment type="similarity">
    <text evidence="4">Belongs to the metallophosphoesterase superfamily.</text>
</comment>
<keyword evidence="5" id="KW-0812">Transmembrane</keyword>
<dbReference type="PANTHER" id="PTHR31302:SF25">
    <property type="entry name" value="PHOSPHOESTERASE"/>
    <property type="match status" value="1"/>
</dbReference>
<evidence type="ECO:0000256" key="2">
    <source>
        <dbReference type="ARBA" id="ARBA00022723"/>
    </source>
</evidence>
<keyword evidence="8" id="KW-1185">Reference proteome</keyword>
<dbReference type="InterPro" id="IPR004843">
    <property type="entry name" value="Calcineurin-like_PHP"/>
</dbReference>
<evidence type="ECO:0000259" key="6">
    <source>
        <dbReference type="Pfam" id="PF00149"/>
    </source>
</evidence>
<evidence type="ECO:0000256" key="5">
    <source>
        <dbReference type="SAM" id="Phobius"/>
    </source>
</evidence>
<keyword evidence="5" id="KW-1133">Transmembrane helix</keyword>
<dbReference type="Proteomes" id="UP000019364">
    <property type="component" value="Unassembled WGS sequence"/>
</dbReference>
<dbReference type="GO" id="GO:0046872">
    <property type="term" value="F:metal ion binding"/>
    <property type="evidence" value="ECO:0007669"/>
    <property type="project" value="UniProtKB-KW"/>
</dbReference>
<dbReference type="GO" id="GO:0016020">
    <property type="term" value="C:membrane"/>
    <property type="evidence" value="ECO:0007669"/>
    <property type="project" value="GOC"/>
</dbReference>
<sequence length="319" mass="35907">MKKNQQPHDAAFQEELSLAQNEFKEQASSYPPRGSMNSEAMTRRQFLKRSGATLLGTGILAGGYAWLWEPRQLDVTYHTLRFERLPAAFDGMKVVQFSDVHLGFYSNEAYIKRIMERIQQEKPDMICFTGDIVDGEAEPMRAYMPYLYSLQAPMGKFAVLGNHDFWGQPDKVMQMLGDCGFKVLVNANHIVKSQGHSIAIVGLDDQLLGTPDPDKGLQGIPEDMFTLLLMHEPDYADVTADYSFDIQLSGHSHGGQVRLPLLGALMLPLGSKRYIKGMYKVGPRSMPLYVNRGIGETHLPLRFMCKPELTVFTLRTSHT</sequence>
<dbReference type="Pfam" id="PF00149">
    <property type="entry name" value="Metallophos"/>
    <property type="match status" value="1"/>
</dbReference>
<dbReference type="InterPro" id="IPR051158">
    <property type="entry name" value="Metallophosphoesterase_sf"/>
</dbReference>
<evidence type="ECO:0000256" key="1">
    <source>
        <dbReference type="ARBA" id="ARBA00001968"/>
    </source>
</evidence>
<feature type="domain" description="Calcineurin-like phosphoesterase" evidence="6">
    <location>
        <begin position="92"/>
        <end position="254"/>
    </location>
</feature>
<feature type="transmembrane region" description="Helical" evidence="5">
    <location>
        <begin position="51"/>
        <end position="68"/>
    </location>
</feature>